<name>A0A8H7VEF4_9FUNG</name>
<reference evidence="1 2" key="1">
    <citation type="submission" date="2020-12" db="EMBL/GenBank/DDBJ databases">
        <title>Metabolic potential, ecology and presence of endohyphal bacteria is reflected in genomic diversity of Mucoromycotina.</title>
        <authorList>
            <person name="Muszewska A."/>
            <person name="Okrasinska A."/>
            <person name="Steczkiewicz K."/>
            <person name="Drgas O."/>
            <person name="Orlowska M."/>
            <person name="Perlinska-Lenart U."/>
            <person name="Aleksandrzak-Piekarczyk T."/>
            <person name="Szatraj K."/>
            <person name="Zielenkiewicz U."/>
            <person name="Pilsyk S."/>
            <person name="Malc E."/>
            <person name="Mieczkowski P."/>
            <person name="Kruszewska J.S."/>
            <person name="Biernat P."/>
            <person name="Pawlowska J."/>
        </authorList>
    </citation>
    <scope>NUCLEOTIDE SEQUENCE [LARGE SCALE GENOMIC DNA]</scope>
    <source>
        <strain evidence="1 2">CBS 142.35</strain>
    </source>
</reference>
<feature type="non-terminal residue" evidence="1">
    <location>
        <position position="201"/>
    </location>
</feature>
<keyword evidence="2" id="KW-1185">Reference proteome</keyword>
<evidence type="ECO:0000313" key="1">
    <source>
        <dbReference type="EMBL" id="KAG2217445.1"/>
    </source>
</evidence>
<proteinExistence type="predicted"/>
<gene>
    <name evidence="1" type="ORF">INT45_009644</name>
</gene>
<evidence type="ECO:0000313" key="2">
    <source>
        <dbReference type="Proteomes" id="UP000646827"/>
    </source>
</evidence>
<protein>
    <submittedName>
        <fullName evidence="1">Uncharacterized protein</fullName>
    </submittedName>
</protein>
<sequence length="201" mass="23225">MGPEHLHDLLQELHHLRYSRLQFIYLTSIDHQQQHALQLSFFGATGVNQSYPPFSNFDDPLGYASYVPSATYLRMIYTAIMDQLRLFMDKEIMVLDGVVLKGDHTFKIIKHMAKVGGESTFYALYTVCNEFEEIRLQLLVPTKKLAHLKTSFEQMLKSYYLYGHQEPQIFYTDNIAGDKRFLQETIPSLNQPLSTTTTTSS</sequence>
<dbReference type="Proteomes" id="UP000646827">
    <property type="component" value="Unassembled WGS sequence"/>
</dbReference>
<dbReference type="AlphaFoldDB" id="A0A8H7VEF4"/>
<dbReference type="EMBL" id="JAEPRB010000297">
    <property type="protein sequence ID" value="KAG2217445.1"/>
    <property type="molecule type" value="Genomic_DNA"/>
</dbReference>
<organism evidence="1 2">
    <name type="scientific">Circinella minor</name>
    <dbReference type="NCBI Taxonomy" id="1195481"/>
    <lineage>
        <taxon>Eukaryota</taxon>
        <taxon>Fungi</taxon>
        <taxon>Fungi incertae sedis</taxon>
        <taxon>Mucoromycota</taxon>
        <taxon>Mucoromycotina</taxon>
        <taxon>Mucoromycetes</taxon>
        <taxon>Mucorales</taxon>
        <taxon>Lichtheimiaceae</taxon>
        <taxon>Circinella</taxon>
    </lineage>
</organism>
<comment type="caution">
    <text evidence="1">The sequence shown here is derived from an EMBL/GenBank/DDBJ whole genome shotgun (WGS) entry which is preliminary data.</text>
</comment>
<accession>A0A8H7VEF4</accession>
<dbReference type="OrthoDB" id="2278185at2759"/>